<dbReference type="PROSITE" id="PS00041">
    <property type="entry name" value="HTH_ARAC_FAMILY_1"/>
    <property type="match status" value="1"/>
</dbReference>
<dbReference type="Proteomes" id="UP000248196">
    <property type="component" value="Unassembled WGS sequence"/>
</dbReference>
<dbReference type="Pfam" id="PF12833">
    <property type="entry name" value="HTH_18"/>
    <property type="match status" value="1"/>
</dbReference>
<dbReference type="InterPro" id="IPR018062">
    <property type="entry name" value="HTH_AraC-typ_CS"/>
</dbReference>
<evidence type="ECO:0000313" key="4">
    <source>
        <dbReference type="EMBL" id="PYD38870.1"/>
    </source>
</evidence>
<dbReference type="EMBL" id="PESE01000003">
    <property type="protein sequence ID" value="PYD38870.1"/>
    <property type="molecule type" value="Genomic_DNA"/>
</dbReference>
<dbReference type="OMA" id="IYNKVES"/>
<dbReference type="InterPro" id="IPR009057">
    <property type="entry name" value="Homeodomain-like_sf"/>
</dbReference>
<keyword evidence="2" id="KW-0238">DNA-binding</keyword>
<dbReference type="InterPro" id="IPR018060">
    <property type="entry name" value="HTH_AraC"/>
</dbReference>
<dbReference type="SMART" id="SM00342">
    <property type="entry name" value="HTH_ARAC"/>
    <property type="match status" value="1"/>
</dbReference>
<dbReference type="GO" id="GO:0003700">
    <property type="term" value="F:DNA-binding transcription factor activity"/>
    <property type="evidence" value="ECO:0007669"/>
    <property type="project" value="InterPro"/>
</dbReference>
<dbReference type="SUPFAM" id="SSF46689">
    <property type="entry name" value="Homeodomain-like"/>
    <property type="match status" value="1"/>
</dbReference>
<evidence type="ECO:0000256" key="3">
    <source>
        <dbReference type="ARBA" id="ARBA00023163"/>
    </source>
</evidence>
<dbReference type="PANTHER" id="PTHR43280">
    <property type="entry name" value="ARAC-FAMILY TRANSCRIPTIONAL REGULATOR"/>
    <property type="match status" value="1"/>
</dbReference>
<dbReference type="OrthoDB" id="5582699at2"/>
<dbReference type="NCBIfam" id="NF007633">
    <property type="entry name" value="PRK10296.1"/>
    <property type="match status" value="1"/>
</dbReference>
<dbReference type="PROSITE" id="PS01124">
    <property type="entry name" value="HTH_ARAC_FAMILY_2"/>
    <property type="match status" value="1"/>
</dbReference>
<sequence length="287" mass="33338">MGAYAVTDNQVSLNANDVKLIREQDFFNCKDFHLFIYNKVESATGLHQHDYYEFTIVLSGKCYQEINGKRVLLERGDFVFIPIGSRHQSFYEFGAAKIFNVAVGKVFFEEHYLQLLPRCFVASQAYSLKNEFLAYIESVVGSPQFREDDFAEFLETLTFYIVSRIRHYKEECGEGDDIPQWLKNTLAGMHDKAMFGEKALLNMVELSGKTQEYLTRAMRRYYHKTPMQVINEIRINFAKTQLEVTNYSVSDIAFDSGYGDVSLFIKNFKRLTEVTPGNYRKKFYGPI</sequence>
<dbReference type="Gene3D" id="2.60.120.10">
    <property type="entry name" value="Jelly Rolls"/>
    <property type="match status" value="1"/>
</dbReference>
<dbReference type="RefSeq" id="WP_013811543.1">
    <property type="nucleotide sequence ID" value="NZ_CAMISH010000003.1"/>
</dbReference>
<dbReference type="InterPro" id="IPR014710">
    <property type="entry name" value="RmlC-like_jellyroll"/>
</dbReference>
<comment type="caution">
    <text evidence="4">The sequence shown here is derived from an EMBL/GenBank/DDBJ whole genome shotgun (WGS) entry which is preliminary data.</text>
</comment>
<gene>
    <name evidence="4" type="ORF">CT690_14045</name>
</gene>
<evidence type="ECO:0000256" key="1">
    <source>
        <dbReference type="ARBA" id="ARBA00023015"/>
    </source>
</evidence>
<dbReference type="GeneID" id="57665579"/>
<name>A0A318NYE8_SERPL</name>
<dbReference type="Gene3D" id="1.10.10.60">
    <property type="entry name" value="Homeodomain-like"/>
    <property type="match status" value="1"/>
</dbReference>
<dbReference type="Pfam" id="PF07883">
    <property type="entry name" value="Cupin_2"/>
    <property type="match status" value="1"/>
</dbReference>
<evidence type="ECO:0000313" key="5">
    <source>
        <dbReference type="Proteomes" id="UP000248196"/>
    </source>
</evidence>
<keyword evidence="3" id="KW-0804">Transcription</keyword>
<proteinExistence type="predicted"/>
<accession>A0A318NYE8</accession>
<reference evidence="4 5" key="1">
    <citation type="submission" date="2017-11" db="EMBL/GenBank/DDBJ databases">
        <title>Genome sequence of the oocydin A producing rhizobacterium Serratia plymuthica 4Rx5.</title>
        <authorList>
            <person name="Matilla M.A."/>
            <person name="Udaondo Z."/>
            <person name="Salmond G.P.C."/>
        </authorList>
    </citation>
    <scope>NUCLEOTIDE SEQUENCE [LARGE SCALE GENOMIC DNA]</scope>
    <source>
        <strain evidence="4 5">4Rx5</strain>
    </source>
</reference>
<organism evidence="4 5">
    <name type="scientific">Serratia plymuthica</name>
    <dbReference type="NCBI Taxonomy" id="82996"/>
    <lineage>
        <taxon>Bacteria</taxon>
        <taxon>Pseudomonadati</taxon>
        <taxon>Pseudomonadota</taxon>
        <taxon>Gammaproteobacteria</taxon>
        <taxon>Enterobacterales</taxon>
        <taxon>Yersiniaceae</taxon>
        <taxon>Serratia</taxon>
    </lineage>
</organism>
<keyword evidence="1" id="KW-0805">Transcription regulation</keyword>
<protein>
    <submittedName>
        <fullName evidence="4">Transcriptional regulator ChbR</fullName>
    </submittedName>
</protein>
<dbReference type="PANTHER" id="PTHR43280:SF12">
    <property type="entry name" value="HTH-TYPE TRANSCRIPTIONAL REGULATOR CHBR"/>
    <property type="match status" value="1"/>
</dbReference>
<dbReference type="InterPro" id="IPR013096">
    <property type="entry name" value="Cupin_2"/>
</dbReference>
<dbReference type="InterPro" id="IPR011051">
    <property type="entry name" value="RmlC_Cupin_sf"/>
</dbReference>
<dbReference type="GO" id="GO:0043565">
    <property type="term" value="F:sequence-specific DNA binding"/>
    <property type="evidence" value="ECO:0007669"/>
    <property type="project" value="InterPro"/>
</dbReference>
<dbReference type="SUPFAM" id="SSF51182">
    <property type="entry name" value="RmlC-like cupins"/>
    <property type="match status" value="1"/>
</dbReference>
<evidence type="ECO:0000256" key="2">
    <source>
        <dbReference type="ARBA" id="ARBA00023125"/>
    </source>
</evidence>
<dbReference type="AlphaFoldDB" id="A0A318NYE8"/>